<accession>A0A6C0AZN9</accession>
<reference evidence="2" key="1">
    <citation type="journal article" date="2020" name="Nature">
        <title>Giant virus diversity and host interactions through global metagenomics.</title>
        <authorList>
            <person name="Schulz F."/>
            <person name="Roux S."/>
            <person name="Paez-Espino D."/>
            <person name="Jungbluth S."/>
            <person name="Walsh D.A."/>
            <person name="Denef V.J."/>
            <person name="McMahon K.D."/>
            <person name="Konstantinidis K.T."/>
            <person name="Eloe-Fadrosh E.A."/>
            <person name="Kyrpides N.C."/>
            <person name="Woyke T."/>
        </authorList>
    </citation>
    <scope>NUCLEOTIDE SEQUENCE</scope>
    <source>
        <strain evidence="2">GVMAG-S-ERX556022-25</strain>
    </source>
</reference>
<proteinExistence type="predicted"/>
<evidence type="ECO:0000259" key="1">
    <source>
        <dbReference type="SMART" id="SM00955"/>
    </source>
</evidence>
<dbReference type="SMART" id="SM00955">
    <property type="entry name" value="RNB"/>
    <property type="match status" value="1"/>
</dbReference>
<organism evidence="2">
    <name type="scientific">viral metagenome</name>
    <dbReference type="NCBI Taxonomy" id="1070528"/>
    <lineage>
        <taxon>unclassified sequences</taxon>
        <taxon>metagenomes</taxon>
        <taxon>organismal metagenomes</taxon>
    </lineage>
</organism>
<dbReference type="PANTHER" id="PTHR23355:SF9">
    <property type="entry name" value="DIS3-LIKE EXONUCLEASE 2"/>
    <property type="match status" value="1"/>
</dbReference>
<dbReference type="EMBL" id="MN738812">
    <property type="protein sequence ID" value="QHS84760.1"/>
    <property type="molecule type" value="Genomic_DNA"/>
</dbReference>
<dbReference type="InterPro" id="IPR012340">
    <property type="entry name" value="NA-bd_OB-fold"/>
</dbReference>
<evidence type="ECO:0000313" key="2">
    <source>
        <dbReference type="EMBL" id="QHS84760.1"/>
    </source>
</evidence>
<dbReference type="InterPro" id="IPR001900">
    <property type="entry name" value="RNase_II/R"/>
</dbReference>
<dbReference type="SUPFAM" id="SSF50249">
    <property type="entry name" value="Nucleic acid-binding proteins"/>
    <property type="match status" value="1"/>
</dbReference>
<dbReference type="GO" id="GO:0006402">
    <property type="term" value="P:mRNA catabolic process"/>
    <property type="evidence" value="ECO:0007669"/>
    <property type="project" value="TreeGrafter"/>
</dbReference>
<feature type="domain" description="RNB" evidence="1">
    <location>
        <begin position="192"/>
        <end position="442"/>
    </location>
</feature>
<sequence length="562" mass="66733">MHYKIHIQNSNYHEYTWYNEETMVEIKNKETMINPLEHKLFSGDVINISNEIVYSPIRNDNNIPGILLLVGKTYGRSKNNKFYYKCIPNDNRIPAFLIPYELKNTGFNKNIINRFILFKYIEWKDKHPVGIIINMIGEINNLGCFYEYQLYCKNLFIPIKKFTSDVDKVMKKEGNNPFIKIIMEKYTNIENRLDHNVFTIDPKLSRDLDDGFSIKDNVLSIYIANVPILMEYFGLWNSFSERISTIYLPDRKRPMLPTLLSENLCSLLENESRFAFCMDIEVKDDEIIDIKFSNTLIKVRKNYDYDEYNELKKNNDYLKIFDTTKLLCKKYKYINNIKDSHDLVAFLMILMNNEAAKKMYTFKDGIYRTVKIKEFNNNKLPDEVFNFIKIWQSSSGQYATYENKGSHDLIASGIENYIHITSPIRRLVDLLNIIKLQDLLGLIKMSSLSMEFYNKWICRLEYINTTMRAIRKVQNDCNLLTLCVNTTNIMDEIYDGYIFDKIERENKYLQYTVYIPKIKIISRINIKNNLDEYTCLKFKLYLIEDGITLKRKIRVEIQTNII</sequence>
<dbReference type="PANTHER" id="PTHR23355">
    <property type="entry name" value="RIBONUCLEASE"/>
    <property type="match status" value="1"/>
</dbReference>
<name>A0A6C0AZN9_9ZZZZ</name>
<dbReference type="GO" id="GO:0000932">
    <property type="term" value="C:P-body"/>
    <property type="evidence" value="ECO:0007669"/>
    <property type="project" value="TreeGrafter"/>
</dbReference>
<dbReference type="GO" id="GO:0000175">
    <property type="term" value="F:3'-5'-RNA exonuclease activity"/>
    <property type="evidence" value="ECO:0007669"/>
    <property type="project" value="TreeGrafter"/>
</dbReference>
<dbReference type="InterPro" id="IPR050180">
    <property type="entry name" value="RNR_Ribonuclease"/>
</dbReference>
<protein>
    <recommendedName>
        <fullName evidence="1">RNB domain-containing protein</fullName>
    </recommendedName>
</protein>
<dbReference type="AlphaFoldDB" id="A0A6C0AZN9"/>
<dbReference type="GO" id="GO:0003723">
    <property type="term" value="F:RNA binding"/>
    <property type="evidence" value="ECO:0007669"/>
    <property type="project" value="InterPro"/>
</dbReference>
<dbReference type="Pfam" id="PF00773">
    <property type="entry name" value="RNB"/>
    <property type="match status" value="1"/>
</dbReference>